<evidence type="ECO:0000256" key="9">
    <source>
        <dbReference type="ARBA" id="ARBA00023157"/>
    </source>
</evidence>
<keyword evidence="3" id="KW-1003">Cell membrane</keyword>
<dbReference type="GO" id="GO:0005737">
    <property type="term" value="C:cytoplasm"/>
    <property type="evidence" value="ECO:0007669"/>
    <property type="project" value="TreeGrafter"/>
</dbReference>
<evidence type="ECO:0000256" key="8">
    <source>
        <dbReference type="ARBA" id="ARBA00023136"/>
    </source>
</evidence>
<reference evidence="14 15" key="1">
    <citation type="submission" date="2017-03" db="EMBL/GenBank/DDBJ databases">
        <title>Genome of the blue death feigning beetle - Asbolus verrucosus.</title>
        <authorList>
            <person name="Rider S.D."/>
        </authorList>
    </citation>
    <scope>NUCLEOTIDE SEQUENCE [LARGE SCALE GENOMIC DNA]</scope>
    <source>
        <strain evidence="14">Butters</strain>
        <tissue evidence="14">Head and leg muscle</tissue>
    </source>
</reference>
<dbReference type="STRING" id="1661398.A0A482VH65"/>
<keyword evidence="5 13" id="KW-0812">Transmembrane</keyword>
<accession>A0A482VH65</accession>
<evidence type="ECO:0000256" key="10">
    <source>
        <dbReference type="ARBA" id="ARBA00023170"/>
    </source>
</evidence>
<dbReference type="GO" id="GO:0005044">
    <property type="term" value="F:scavenger receptor activity"/>
    <property type="evidence" value="ECO:0007669"/>
    <property type="project" value="TreeGrafter"/>
</dbReference>
<comment type="similarity">
    <text evidence="2">Belongs to the CD36 family.</text>
</comment>
<keyword evidence="6" id="KW-0552">Olfaction</keyword>
<dbReference type="PRINTS" id="PR01609">
    <property type="entry name" value="CD36FAMILY"/>
</dbReference>
<evidence type="ECO:0000256" key="4">
    <source>
        <dbReference type="ARBA" id="ARBA00022606"/>
    </source>
</evidence>
<dbReference type="PANTHER" id="PTHR11923">
    <property type="entry name" value="SCAVENGER RECEPTOR CLASS B TYPE-1 SR-B1"/>
    <property type="match status" value="1"/>
</dbReference>
<feature type="transmembrane region" description="Helical" evidence="13">
    <location>
        <begin position="199"/>
        <end position="220"/>
    </location>
</feature>
<keyword evidence="7 13" id="KW-1133">Transmembrane helix</keyword>
<dbReference type="EMBL" id="QDEB01101116">
    <property type="protein sequence ID" value="RZC31976.1"/>
    <property type="molecule type" value="Genomic_DNA"/>
</dbReference>
<sequence length="950" mass="107348">MKLPFKIAIGCGIGLFVIIAFGFIAFPKMIKGKIKKMVTLDKTSEIRKMFVKVPFALDFKVYMFNVTNPMEVQNGALPALKEVGPEWKEKVDVEDNDEEDVMFYNPKDTFYKAYGKDCLDGDEIITIPHPLILMTGGPVAARKRLQFSMPIEPNPKVQIFNNLPTTVLPLFWVEEGVALNNTFTGPLKSLFKIMKIVKVVKWLILVGCLGGLGGAAYLYFSKKGQANITPVHKVKPAEDVNGVSTISTPGAYKEKINIEEDKEKDTLTYNPYDTYFFNETRTGNLSQDDYVTILNPLIVGIINTVADQKPQFLGAVNKALPVIFKEDADIYLTVRVRDILFDGIEINCKVKDFSATAVCSQFKGQPSMIEVEKNIFRFSLFGNTTKQTSTCGLKNNATNSMGQMGGFSHRFWIKKKGSGLFLQICADYWNPTFGREKNPVQPQIEPYKKNYFYANSTRNSASNFVDRRVHKGGIPILKEIGPYCYDLYKERINVVDNDTEDSLTYTPHDIYLFNQERSGNLKQDDYVTIIHPLILTLSLPLEAQIRAQFNFPIQPGVDLNGWFLRMIQAFFYILTALEVLKYLSLVTSLFGIGYGSYLYCKNKKIAYKEKVDILENEGEDSLTYTPYETYFFNQERSGNLTADDFVTILHPLIVGIVNMVAKDSPPLLPIVNKALKSIFRDPQNIYITTKVKDILFDGITINCNIHDFAGTAVCTQLKTQVPDLTEIERNVFKFSILGPYYADLGDMSNNPADKCYCPSPKNCLPKGVMDMTNCMGVPIYATLPHFLLVDEKVQKTVKGLNPVTEEHIVRMLMQPMLGVPLEAQKRLQFNLPIQPIKKISLMKTLPQALHPIFWVEEGIVLEGVLLRMIKSIFLALKIFDIVKYCLLGLSLVGMCFGIYLHYQDKKSRKITPIQNYSLASRRTSHAILKSQASSAQNNEEKQLLSDAVNK</sequence>
<dbReference type="AlphaFoldDB" id="A0A482VH65"/>
<evidence type="ECO:0000256" key="2">
    <source>
        <dbReference type="ARBA" id="ARBA00010532"/>
    </source>
</evidence>
<dbReference type="Proteomes" id="UP000292052">
    <property type="component" value="Unassembled WGS sequence"/>
</dbReference>
<proteinExistence type="inferred from homology"/>
<evidence type="ECO:0000256" key="11">
    <source>
        <dbReference type="ARBA" id="ARBA00023180"/>
    </source>
</evidence>
<evidence type="ECO:0000256" key="13">
    <source>
        <dbReference type="SAM" id="Phobius"/>
    </source>
</evidence>
<evidence type="ECO:0000256" key="12">
    <source>
        <dbReference type="SAM" id="MobiDB-lite"/>
    </source>
</evidence>
<evidence type="ECO:0000313" key="15">
    <source>
        <dbReference type="Proteomes" id="UP000292052"/>
    </source>
</evidence>
<keyword evidence="15" id="KW-1185">Reference proteome</keyword>
<dbReference type="GO" id="GO:0005886">
    <property type="term" value="C:plasma membrane"/>
    <property type="evidence" value="ECO:0007669"/>
    <property type="project" value="UniProtKB-SubCell"/>
</dbReference>
<evidence type="ECO:0000256" key="7">
    <source>
        <dbReference type="ARBA" id="ARBA00022989"/>
    </source>
</evidence>
<keyword evidence="11" id="KW-0325">Glycoprotein</keyword>
<gene>
    <name evidence="14" type="ORF">BDFB_002314</name>
</gene>
<feature type="region of interest" description="Disordered" evidence="12">
    <location>
        <begin position="930"/>
        <end position="950"/>
    </location>
</feature>
<organism evidence="14 15">
    <name type="scientific">Asbolus verrucosus</name>
    <name type="common">Desert ironclad beetle</name>
    <dbReference type="NCBI Taxonomy" id="1661398"/>
    <lineage>
        <taxon>Eukaryota</taxon>
        <taxon>Metazoa</taxon>
        <taxon>Ecdysozoa</taxon>
        <taxon>Arthropoda</taxon>
        <taxon>Hexapoda</taxon>
        <taxon>Insecta</taxon>
        <taxon>Pterygota</taxon>
        <taxon>Neoptera</taxon>
        <taxon>Endopterygota</taxon>
        <taxon>Coleoptera</taxon>
        <taxon>Polyphaga</taxon>
        <taxon>Cucujiformia</taxon>
        <taxon>Tenebrionidae</taxon>
        <taxon>Pimeliinae</taxon>
        <taxon>Asbolus</taxon>
    </lineage>
</organism>
<evidence type="ECO:0000256" key="5">
    <source>
        <dbReference type="ARBA" id="ARBA00022692"/>
    </source>
</evidence>
<keyword evidence="9" id="KW-1015">Disulfide bond</keyword>
<keyword evidence="10" id="KW-0675">Receptor</keyword>
<comment type="subcellular location">
    <subcellularLocation>
        <location evidence="1">Cell membrane</location>
        <topology evidence="1">Multi-pass membrane protein</topology>
    </subcellularLocation>
</comment>
<evidence type="ECO:0000256" key="6">
    <source>
        <dbReference type="ARBA" id="ARBA00022725"/>
    </source>
</evidence>
<dbReference type="InterPro" id="IPR002159">
    <property type="entry name" value="CD36_fam"/>
</dbReference>
<dbReference type="Pfam" id="PF01130">
    <property type="entry name" value="CD36"/>
    <property type="match status" value="6"/>
</dbReference>
<evidence type="ECO:0000256" key="1">
    <source>
        <dbReference type="ARBA" id="ARBA00004651"/>
    </source>
</evidence>
<dbReference type="GO" id="GO:0007608">
    <property type="term" value="P:sensory perception of smell"/>
    <property type="evidence" value="ECO:0007669"/>
    <property type="project" value="UniProtKB-KW"/>
</dbReference>
<feature type="non-terminal residue" evidence="14">
    <location>
        <position position="950"/>
    </location>
</feature>
<comment type="caution">
    <text evidence="14">The sequence shown here is derived from an EMBL/GenBank/DDBJ whole genome shotgun (WGS) entry which is preliminary data.</text>
</comment>
<evidence type="ECO:0000256" key="3">
    <source>
        <dbReference type="ARBA" id="ARBA00022475"/>
    </source>
</evidence>
<feature type="transmembrane region" description="Helical" evidence="13">
    <location>
        <begin position="6"/>
        <end position="26"/>
    </location>
</feature>
<dbReference type="PANTHER" id="PTHR11923:SF69">
    <property type="entry name" value="SENSORY NEURON MEMBRANE PROTEIN 1"/>
    <property type="match status" value="1"/>
</dbReference>
<keyword evidence="8 13" id="KW-0472">Membrane</keyword>
<protein>
    <submittedName>
        <fullName evidence="14">Sensory neuron membrane protein 1-like</fullName>
    </submittedName>
</protein>
<feature type="compositionally biased region" description="Basic and acidic residues" evidence="12">
    <location>
        <begin position="938"/>
        <end position="950"/>
    </location>
</feature>
<feature type="transmembrane region" description="Helical" evidence="13">
    <location>
        <begin position="881"/>
        <end position="902"/>
    </location>
</feature>
<keyword evidence="4" id="KW-0716">Sensory transduction</keyword>
<name>A0A482VH65_ASBVE</name>
<evidence type="ECO:0000313" key="14">
    <source>
        <dbReference type="EMBL" id="RZC31976.1"/>
    </source>
</evidence>
<dbReference type="OrthoDB" id="10024078at2759"/>